<keyword evidence="2" id="KW-0521">NADP</keyword>
<dbReference type="Proteomes" id="UP001629113">
    <property type="component" value="Unassembled WGS sequence"/>
</dbReference>
<dbReference type="PRINTS" id="PR00081">
    <property type="entry name" value="GDHRDH"/>
</dbReference>
<evidence type="ECO:0000313" key="5">
    <source>
        <dbReference type="Proteomes" id="UP001629113"/>
    </source>
</evidence>
<evidence type="ECO:0000256" key="3">
    <source>
        <dbReference type="ARBA" id="ARBA00023002"/>
    </source>
</evidence>
<keyword evidence="3" id="KW-0560">Oxidoreductase</keyword>
<dbReference type="InterPro" id="IPR036291">
    <property type="entry name" value="NAD(P)-bd_dom_sf"/>
</dbReference>
<dbReference type="SUPFAM" id="SSF51735">
    <property type="entry name" value="NAD(P)-binding Rossmann-fold domains"/>
    <property type="match status" value="1"/>
</dbReference>
<dbReference type="InterPro" id="IPR002347">
    <property type="entry name" value="SDR_fam"/>
</dbReference>
<accession>A0ABR4P8R7</accession>
<gene>
    <name evidence="4" type="ORF">PVAG01_08207</name>
</gene>
<evidence type="ECO:0000256" key="2">
    <source>
        <dbReference type="ARBA" id="ARBA00022857"/>
    </source>
</evidence>
<dbReference type="Gene3D" id="3.40.50.720">
    <property type="entry name" value="NAD(P)-binding Rossmann-like Domain"/>
    <property type="match status" value="1"/>
</dbReference>
<dbReference type="PANTHER" id="PTHR24320:SF282">
    <property type="entry name" value="WW DOMAIN-CONTAINING OXIDOREDUCTASE"/>
    <property type="match status" value="1"/>
</dbReference>
<protein>
    <submittedName>
        <fullName evidence="4">Short-chain dehydrogenase/reductase</fullName>
    </submittedName>
</protein>
<dbReference type="EMBL" id="JBFCZG010000007">
    <property type="protein sequence ID" value="KAL3419709.1"/>
    <property type="molecule type" value="Genomic_DNA"/>
</dbReference>
<evidence type="ECO:0000256" key="1">
    <source>
        <dbReference type="ARBA" id="ARBA00006484"/>
    </source>
</evidence>
<organism evidence="4 5">
    <name type="scientific">Phlyctema vagabunda</name>
    <dbReference type="NCBI Taxonomy" id="108571"/>
    <lineage>
        <taxon>Eukaryota</taxon>
        <taxon>Fungi</taxon>
        <taxon>Dikarya</taxon>
        <taxon>Ascomycota</taxon>
        <taxon>Pezizomycotina</taxon>
        <taxon>Leotiomycetes</taxon>
        <taxon>Helotiales</taxon>
        <taxon>Dermateaceae</taxon>
        <taxon>Phlyctema</taxon>
    </lineage>
</organism>
<comment type="caution">
    <text evidence="4">The sequence shown here is derived from an EMBL/GenBank/DDBJ whole genome shotgun (WGS) entry which is preliminary data.</text>
</comment>
<dbReference type="Pfam" id="PF00106">
    <property type="entry name" value="adh_short"/>
    <property type="match status" value="1"/>
</dbReference>
<sequence>MGFFTSSKSFTPKTDIPDLSGKVILVTGGNNGIGYQTTLLLSSHKPKQIFLCARSEEKFRAAQKEIEKTVPDPPITYLELDLTSFESIRAAARNFLTQSDRLDLLYLNAGVMGLEPSITKDGYEVQFGTNHMGHALLTKLFMPILLKTAAEPNSDVRVIAVSSTLHASSVDGGIDFEGLKTPMESASAYKKYGQSKLANILFANGLHRHFGDKGITAVSLHPGLVSTNILGSYSGHNRLVGMANRFVAPLVAKSPENGAKNQLWAAFAKKGAQGVQSGEYYEPIGVAGKKNASARDEKLTQKLWEWTEKELEGKE</sequence>
<proteinExistence type="inferred from homology"/>
<comment type="similarity">
    <text evidence="1">Belongs to the short-chain dehydrogenases/reductases (SDR) family.</text>
</comment>
<keyword evidence="5" id="KW-1185">Reference proteome</keyword>
<name>A0ABR4P8R7_9HELO</name>
<reference evidence="4 5" key="1">
    <citation type="submission" date="2024-06" db="EMBL/GenBank/DDBJ databases">
        <title>Complete genome of Phlyctema vagabunda strain 19-DSS-EL-015.</title>
        <authorList>
            <person name="Fiorenzani C."/>
        </authorList>
    </citation>
    <scope>NUCLEOTIDE SEQUENCE [LARGE SCALE GENOMIC DNA]</scope>
    <source>
        <strain evidence="4 5">19-DSS-EL-015</strain>
    </source>
</reference>
<evidence type="ECO:0000313" key="4">
    <source>
        <dbReference type="EMBL" id="KAL3419709.1"/>
    </source>
</evidence>
<dbReference type="PANTHER" id="PTHR24320">
    <property type="entry name" value="RETINOL DEHYDROGENASE"/>
    <property type="match status" value="1"/>
</dbReference>